<organism evidence="2 3">
    <name type="scientific">Glomus cerebriforme</name>
    <dbReference type="NCBI Taxonomy" id="658196"/>
    <lineage>
        <taxon>Eukaryota</taxon>
        <taxon>Fungi</taxon>
        <taxon>Fungi incertae sedis</taxon>
        <taxon>Mucoromycota</taxon>
        <taxon>Glomeromycotina</taxon>
        <taxon>Glomeromycetes</taxon>
        <taxon>Glomerales</taxon>
        <taxon>Glomeraceae</taxon>
        <taxon>Glomus</taxon>
    </lineage>
</organism>
<dbReference type="GO" id="GO:0005524">
    <property type="term" value="F:ATP binding"/>
    <property type="evidence" value="ECO:0007669"/>
    <property type="project" value="InterPro"/>
</dbReference>
<name>A0A397SSZ3_9GLOM</name>
<keyword evidence="3" id="KW-1185">Reference proteome</keyword>
<sequence>MQINKYKRNSNINVALKCLKNSPNITEFLNEIQEYSTKKYNSNIIKIYGISQDPDTKNYILVLEYAEGGNFNEWIKKSYETYSWFDRILTLFSIIGGLIEIHRKNIIHRDLHTGNILIKHDGFMRNDAYISDMGLCKKVEKIEKVENLSKSRIYGVLPYVAPEVLRGKLYTQASDIYSFGMIMYFIATGKQPFANCEHDMALTIKICNGERPEINESEAPECYIDLMKRCWDPDPDNRPNANELYESVNLFFIICIGINHIGDELRTSRARRVGRVQRVQKMKDYEIKDQFREAEEYRKNHLTSFKKNVQSTTHPQAIYTSRLLNPFTKDLSDIDDSSIKIDYKGWLNIL</sequence>
<dbReference type="PROSITE" id="PS50011">
    <property type="entry name" value="PROTEIN_KINASE_DOM"/>
    <property type="match status" value="1"/>
</dbReference>
<dbReference type="InterPro" id="IPR000719">
    <property type="entry name" value="Prot_kinase_dom"/>
</dbReference>
<dbReference type="PANTHER" id="PTHR44329">
    <property type="entry name" value="SERINE/THREONINE-PROTEIN KINASE TNNI3K-RELATED"/>
    <property type="match status" value="1"/>
</dbReference>
<dbReference type="InterPro" id="IPR051681">
    <property type="entry name" value="Ser/Thr_Kinases-Pseudokinases"/>
</dbReference>
<dbReference type="PRINTS" id="PR00109">
    <property type="entry name" value="TYRKINASE"/>
</dbReference>
<dbReference type="SUPFAM" id="SSF56112">
    <property type="entry name" value="Protein kinase-like (PK-like)"/>
    <property type="match status" value="1"/>
</dbReference>
<dbReference type="Proteomes" id="UP000265703">
    <property type="component" value="Unassembled WGS sequence"/>
</dbReference>
<evidence type="ECO:0000259" key="1">
    <source>
        <dbReference type="PROSITE" id="PS50011"/>
    </source>
</evidence>
<accession>A0A397SSZ3</accession>
<comment type="caution">
    <text evidence="2">The sequence shown here is derived from an EMBL/GenBank/DDBJ whole genome shotgun (WGS) entry which is preliminary data.</text>
</comment>
<dbReference type="PANTHER" id="PTHR44329:SF293">
    <property type="entry name" value="MITOGEN-ACTIVATED PROTEIN KINASE KINASE KINASE"/>
    <property type="match status" value="1"/>
</dbReference>
<dbReference type="GO" id="GO:0004674">
    <property type="term" value="F:protein serine/threonine kinase activity"/>
    <property type="evidence" value="ECO:0007669"/>
    <property type="project" value="TreeGrafter"/>
</dbReference>
<dbReference type="STRING" id="658196.A0A397SSZ3"/>
<reference evidence="2 3" key="1">
    <citation type="submission" date="2018-06" db="EMBL/GenBank/DDBJ databases">
        <title>Comparative genomics reveals the genomic features of Rhizophagus irregularis, R. cerebriforme, R. diaphanum and Gigaspora rosea, and their symbiotic lifestyle signature.</title>
        <authorList>
            <person name="Morin E."/>
            <person name="San Clemente H."/>
            <person name="Chen E.C.H."/>
            <person name="De La Providencia I."/>
            <person name="Hainaut M."/>
            <person name="Kuo A."/>
            <person name="Kohler A."/>
            <person name="Murat C."/>
            <person name="Tang N."/>
            <person name="Roy S."/>
            <person name="Loubradou J."/>
            <person name="Henrissat B."/>
            <person name="Grigoriev I.V."/>
            <person name="Corradi N."/>
            <person name="Roux C."/>
            <person name="Martin F.M."/>
        </authorList>
    </citation>
    <scope>NUCLEOTIDE SEQUENCE [LARGE SCALE GENOMIC DNA]</scope>
    <source>
        <strain evidence="2 3">DAOM 227022</strain>
    </source>
</reference>
<protein>
    <submittedName>
        <fullName evidence="2">Kinase-like domain-containing protein</fullName>
    </submittedName>
</protein>
<dbReference type="InterPro" id="IPR011009">
    <property type="entry name" value="Kinase-like_dom_sf"/>
</dbReference>
<evidence type="ECO:0000313" key="3">
    <source>
        <dbReference type="Proteomes" id="UP000265703"/>
    </source>
</evidence>
<dbReference type="OrthoDB" id="26722at2759"/>
<dbReference type="AlphaFoldDB" id="A0A397SSZ3"/>
<dbReference type="Pfam" id="PF07714">
    <property type="entry name" value="PK_Tyr_Ser-Thr"/>
    <property type="match status" value="1"/>
</dbReference>
<evidence type="ECO:0000313" key="2">
    <source>
        <dbReference type="EMBL" id="RIA85981.1"/>
    </source>
</evidence>
<keyword evidence="2" id="KW-0418">Kinase</keyword>
<feature type="domain" description="Protein kinase" evidence="1">
    <location>
        <begin position="1"/>
        <end position="252"/>
    </location>
</feature>
<dbReference type="Gene3D" id="1.10.510.10">
    <property type="entry name" value="Transferase(Phosphotransferase) domain 1"/>
    <property type="match status" value="1"/>
</dbReference>
<keyword evidence="2" id="KW-0808">Transferase</keyword>
<gene>
    <name evidence="2" type="ORF">C1645_714703</name>
</gene>
<dbReference type="InterPro" id="IPR001245">
    <property type="entry name" value="Ser-Thr/Tyr_kinase_cat_dom"/>
</dbReference>
<proteinExistence type="predicted"/>
<dbReference type="EMBL" id="QKYT01000391">
    <property type="protein sequence ID" value="RIA85981.1"/>
    <property type="molecule type" value="Genomic_DNA"/>
</dbReference>